<dbReference type="EMBL" id="UINC01092702">
    <property type="protein sequence ID" value="SVC46509.1"/>
    <property type="molecule type" value="Genomic_DNA"/>
</dbReference>
<accession>A0A382MCB2</accession>
<evidence type="ECO:0000313" key="1">
    <source>
        <dbReference type="EMBL" id="SVC46509.1"/>
    </source>
</evidence>
<reference evidence="1" key="1">
    <citation type="submission" date="2018-05" db="EMBL/GenBank/DDBJ databases">
        <authorList>
            <person name="Lanie J.A."/>
            <person name="Ng W.-L."/>
            <person name="Kazmierczak K.M."/>
            <person name="Andrzejewski T.M."/>
            <person name="Davidsen T.M."/>
            <person name="Wayne K.J."/>
            <person name="Tettelin H."/>
            <person name="Glass J.I."/>
            <person name="Rusch D."/>
            <person name="Podicherti R."/>
            <person name="Tsui H.-C.T."/>
            <person name="Winkler M.E."/>
        </authorList>
    </citation>
    <scope>NUCLEOTIDE SEQUENCE</scope>
</reference>
<gene>
    <name evidence="1" type="ORF">METZ01_LOCUS299363</name>
</gene>
<dbReference type="AlphaFoldDB" id="A0A382MCB2"/>
<name>A0A382MCB2_9ZZZZ</name>
<protein>
    <submittedName>
        <fullName evidence="1">Uncharacterized protein</fullName>
    </submittedName>
</protein>
<proteinExistence type="predicted"/>
<sequence length="28" mass="3355">IDLDNTIISYDDALFRRRDEVPSNKQIF</sequence>
<feature type="non-terminal residue" evidence="1">
    <location>
        <position position="1"/>
    </location>
</feature>
<organism evidence="1">
    <name type="scientific">marine metagenome</name>
    <dbReference type="NCBI Taxonomy" id="408172"/>
    <lineage>
        <taxon>unclassified sequences</taxon>
        <taxon>metagenomes</taxon>
        <taxon>ecological metagenomes</taxon>
    </lineage>
</organism>